<dbReference type="EMBL" id="JAMZOO010000003">
    <property type="protein sequence ID" value="MEB6857654.1"/>
    <property type="molecule type" value="Genomic_DNA"/>
</dbReference>
<dbReference type="RefSeq" id="WP_023581030.1">
    <property type="nucleotide sequence ID" value="NZ_JAMZOO010000003.1"/>
</dbReference>
<gene>
    <name evidence="1" type="ORF">NA736_11485</name>
</gene>
<evidence type="ECO:0000313" key="2">
    <source>
        <dbReference type="Proteomes" id="UP001332939"/>
    </source>
</evidence>
<dbReference type="InterPro" id="IPR025320">
    <property type="entry name" value="DUF4225"/>
</dbReference>
<accession>A0ABU6EHY1</accession>
<reference evidence="1 2" key="1">
    <citation type="submission" date="2022-05" db="EMBL/GenBank/DDBJ databases">
        <title>Whole genome sequences of Escherichia coli of fish isolates collected from Assam, India.</title>
        <authorList>
            <person name="Sudha S."/>
            <person name="Muneeb K.H."/>
            <person name="Rakshit O."/>
            <person name="Mendem S.K."/>
            <person name="Raisen C."/>
            <person name="Holmes M.A."/>
            <person name="Shome B.R."/>
            <person name="Sivaraman G.K."/>
        </authorList>
    </citation>
    <scope>NUCLEOTIDE SEQUENCE [LARGE SCALE GENOMIC DNA]</scope>
    <source>
        <strain evidence="1 2">278</strain>
    </source>
</reference>
<keyword evidence="2" id="KW-1185">Reference proteome</keyword>
<proteinExistence type="predicted"/>
<organism evidence="1 2">
    <name type="scientific">Proteus cibi</name>
    <dbReference type="NCBI Taxonomy" id="2050966"/>
    <lineage>
        <taxon>Bacteria</taxon>
        <taxon>Pseudomonadati</taxon>
        <taxon>Pseudomonadota</taxon>
        <taxon>Gammaproteobacteria</taxon>
        <taxon>Enterobacterales</taxon>
        <taxon>Morganellaceae</taxon>
        <taxon>Proteus</taxon>
    </lineage>
</organism>
<name>A0ABU6EHY1_9GAMM</name>
<dbReference type="Proteomes" id="UP001332939">
    <property type="component" value="Unassembled WGS sequence"/>
</dbReference>
<protein>
    <submittedName>
        <fullName evidence="1">DUF4225 domain-containing protein</fullName>
    </submittedName>
</protein>
<evidence type="ECO:0000313" key="1">
    <source>
        <dbReference type="EMBL" id="MEB6857654.1"/>
    </source>
</evidence>
<dbReference type="Pfam" id="PF13988">
    <property type="entry name" value="DUF4225"/>
    <property type="match status" value="1"/>
</dbReference>
<sequence length="308" mass="35480">MTKARYIAMLPEYNREFDGYINKLKNLSDRASTYLLHNAEVKSIYRENIRKSIEYLRGEFYKKRDFLGDQHQYQNNKSNIFNGLIYLYEGEESTYQKARRNDWSIYELTSWFEERGVLFYGEKSLKIFGGVIQIAGGYIVFRTGKIVKSSSLKGIGALAMATGTSNTLELSSEIVYRITEGKYGGENQNILENSMADIYEYAGYDRRHGELTYKTIDFSVSMFLSFGALVKLNNPQRIFNLPVKTNGKMIYPSLIDRVLNPKGSFFLSSAIRSDFTFKINQMSKPAFLYNSGMSVNKAKILISEYKKE</sequence>
<comment type="caution">
    <text evidence="1">The sequence shown here is derived from an EMBL/GenBank/DDBJ whole genome shotgun (WGS) entry which is preliminary data.</text>
</comment>